<comment type="caution">
    <text evidence="1">The sequence shown here is derived from an EMBL/GenBank/DDBJ whole genome shotgun (WGS) entry which is preliminary data.</text>
</comment>
<protein>
    <submittedName>
        <fullName evidence="1">Uncharacterized protein</fullName>
    </submittedName>
</protein>
<dbReference type="Proteomes" id="UP001604277">
    <property type="component" value="Unassembled WGS sequence"/>
</dbReference>
<dbReference type="AlphaFoldDB" id="A0ABD1WMX6"/>
<evidence type="ECO:0000313" key="2">
    <source>
        <dbReference type="Proteomes" id="UP001604277"/>
    </source>
</evidence>
<evidence type="ECO:0000313" key="1">
    <source>
        <dbReference type="EMBL" id="KAL2551036.1"/>
    </source>
</evidence>
<accession>A0ABD1WMX6</accession>
<keyword evidence="2" id="KW-1185">Reference proteome</keyword>
<reference evidence="2" key="1">
    <citation type="submission" date="2024-07" db="EMBL/GenBank/DDBJ databases">
        <title>Two chromosome-level genome assemblies of Korean endemic species Abeliophyllum distichum and Forsythia ovata (Oleaceae).</title>
        <authorList>
            <person name="Jang H."/>
        </authorList>
    </citation>
    <scope>NUCLEOTIDE SEQUENCE [LARGE SCALE GENOMIC DNA]</scope>
</reference>
<gene>
    <name evidence="1" type="ORF">Fot_12566</name>
</gene>
<dbReference type="EMBL" id="JBFOLJ010000003">
    <property type="protein sequence ID" value="KAL2551036.1"/>
    <property type="molecule type" value="Genomic_DNA"/>
</dbReference>
<sequence length="117" mass="13406">MCKTIEEVRERGFIHHRVAGGAANENDIVVLTYLNCNYGFVVSNIAESVMKLEELSETVRKILMIGWKKRVERHVWGLRKDKIYTRVIAEDVDMAIIVSMESASDCYEVRGSVREKA</sequence>
<name>A0ABD1WMX6_9LAMI</name>
<organism evidence="1 2">
    <name type="scientific">Forsythia ovata</name>
    <dbReference type="NCBI Taxonomy" id="205694"/>
    <lineage>
        <taxon>Eukaryota</taxon>
        <taxon>Viridiplantae</taxon>
        <taxon>Streptophyta</taxon>
        <taxon>Embryophyta</taxon>
        <taxon>Tracheophyta</taxon>
        <taxon>Spermatophyta</taxon>
        <taxon>Magnoliopsida</taxon>
        <taxon>eudicotyledons</taxon>
        <taxon>Gunneridae</taxon>
        <taxon>Pentapetalae</taxon>
        <taxon>asterids</taxon>
        <taxon>lamiids</taxon>
        <taxon>Lamiales</taxon>
        <taxon>Oleaceae</taxon>
        <taxon>Forsythieae</taxon>
        <taxon>Forsythia</taxon>
    </lineage>
</organism>
<proteinExistence type="predicted"/>